<comment type="subcellular location">
    <subcellularLocation>
        <location evidence="1">Cell membrane</location>
        <topology evidence="1">Multi-pass membrane protein</topology>
    </subcellularLocation>
</comment>
<dbReference type="Proteomes" id="UP001061302">
    <property type="component" value="Chromosome"/>
</dbReference>
<dbReference type="PANTHER" id="PTHR45138:SF9">
    <property type="entry name" value="DIGUANYLATE CYCLASE DGCM-RELATED"/>
    <property type="match status" value="1"/>
</dbReference>
<keyword evidence="11" id="KW-1185">Reference proteome</keyword>
<dbReference type="InterPro" id="IPR000160">
    <property type="entry name" value="GGDEF_dom"/>
</dbReference>
<dbReference type="RefSeq" id="WP_263125681.1">
    <property type="nucleotide sequence ID" value="NZ_CP106753.1"/>
</dbReference>
<feature type="transmembrane region" description="Helical" evidence="8">
    <location>
        <begin position="271"/>
        <end position="290"/>
    </location>
</feature>
<feature type="domain" description="GGDEF" evidence="9">
    <location>
        <begin position="354"/>
        <end position="487"/>
    </location>
</feature>
<dbReference type="InterPro" id="IPR029787">
    <property type="entry name" value="Nucleotide_cyclase"/>
</dbReference>
<accession>A0ABY6DPD5</accession>
<dbReference type="Gene3D" id="3.30.70.270">
    <property type="match status" value="1"/>
</dbReference>
<evidence type="ECO:0000256" key="2">
    <source>
        <dbReference type="ARBA" id="ARBA00012528"/>
    </source>
</evidence>
<evidence type="ECO:0000256" key="1">
    <source>
        <dbReference type="ARBA" id="ARBA00004651"/>
    </source>
</evidence>
<feature type="transmembrane region" description="Helical" evidence="8">
    <location>
        <begin position="163"/>
        <end position="185"/>
    </location>
</feature>
<name>A0ABY6DPD5_9NEIS</name>
<evidence type="ECO:0000256" key="3">
    <source>
        <dbReference type="ARBA" id="ARBA00022475"/>
    </source>
</evidence>
<feature type="transmembrane region" description="Helical" evidence="8">
    <location>
        <begin position="127"/>
        <end position="151"/>
    </location>
</feature>
<keyword evidence="3" id="KW-1003">Cell membrane</keyword>
<sequence length="491" mass="54186">MSTFPAPPSPWRLAAVLLAAFLLAAVGSSAARLVPGMAPPYWLPAGIGIAVFLIFGPKGALLCLPANLALSWSHYRLGGGIATSGWLPLVLAALDTGQAWLAAHWWRQRELAQQRPLLRRPSELGFFWTRVCLLPPLIWIPPALLACWAAMPEPWTLPAAGLQLGQHITGNVLGILLVTPCLVAWRDRQRWYRRRRRLRWWPGLALPLVTGVALLLHGHALMLLLPVLLAVTVYYRFPGVAFSLLLVALLLGSITAWGTGTFAGVDPDVTFFDLQVFLFSVTLTLQYLALGHEQLLEYQRELKHDVAARTRELKLANERLAEMATTDELTGVTNRREWQRRSAESMMLARRTGEPLSVLMLDLDHFKHVNDTYGHLVGDLILRAVSRACLWSLRTTDHFARWGGEEFVVMLPDTALAEAAQVAEKLRLASARAAVQHDGTAVQVTISIGVTALRPADLNLDDLVRRADAALYAAKRAGRNRVVIDTEAVDG</sequence>
<dbReference type="NCBIfam" id="TIGR00254">
    <property type="entry name" value="GGDEF"/>
    <property type="match status" value="1"/>
</dbReference>
<dbReference type="CDD" id="cd01949">
    <property type="entry name" value="GGDEF"/>
    <property type="match status" value="1"/>
</dbReference>
<feature type="transmembrane region" description="Helical" evidence="8">
    <location>
        <begin position="41"/>
        <end position="64"/>
    </location>
</feature>
<feature type="transmembrane region" description="Helical" evidence="8">
    <location>
        <begin position="206"/>
        <end position="234"/>
    </location>
</feature>
<gene>
    <name evidence="10" type="ORF">N8I74_04235</name>
</gene>
<dbReference type="SUPFAM" id="SSF55073">
    <property type="entry name" value="Nucleotide cyclase"/>
    <property type="match status" value="1"/>
</dbReference>
<evidence type="ECO:0000256" key="6">
    <source>
        <dbReference type="ARBA" id="ARBA00023136"/>
    </source>
</evidence>
<feature type="transmembrane region" description="Helical" evidence="8">
    <location>
        <begin position="240"/>
        <end position="259"/>
    </location>
</feature>
<evidence type="ECO:0000313" key="10">
    <source>
        <dbReference type="EMBL" id="UXY16235.1"/>
    </source>
</evidence>
<keyword evidence="5 8" id="KW-1133">Transmembrane helix</keyword>
<dbReference type="InterPro" id="IPR043128">
    <property type="entry name" value="Rev_trsase/Diguanyl_cyclase"/>
</dbReference>
<dbReference type="EC" id="2.7.7.65" evidence="2"/>
<dbReference type="PANTHER" id="PTHR45138">
    <property type="entry name" value="REGULATORY COMPONENTS OF SENSORY TRANSDUCTION SYSTEM"/>
    <property type="match status" value="1"/>
</dbReference>
<dbReference type="InterPro" id="IPR050469">
    <property type="entry name" value="Diguanylate_Cyclase"/>
</dbReference>
<comment type="catalytic activity">
    <reaction evidence="7">
        <text>2 GTP = 3',3'-c-di-GMP + 2 diphosphate</text>
        <dbReference type="Rhea" id="RHEA:24898"/>
        <dbReference type="ChEBI" id="CHEBI:33019"/>
        <dbReference type="ChEBI" id="CHEBI:37565"/>
        <dbReference type="ChEBI" id="CHEBI:58805"/>
        <dbReference type="EC" id="2.7.7.65"/>
    </reaction>
</comment>
<evidence type="ECO:0000256" key="4">
    <source>
        <dbReference type="ARBA" id="ARBA00022692"/>
    </source>
</evidence>
<evidence type="ECO:0000256" key="5">
    <source>
        <dbReference type="ARBA" id="ARBA00022989"/>
    </source>
</evidence>
<dbReference type="PROSITE" id="PS50887">
    <property type="entry name" value="GGDEF"/>
    <property type="match status" value="1"/>
</dbReference>
<evidence type="ECO:0000259" key="9">
    <source>
        <dbReference type="PROSITE" id="PS50887"/>
    </source>
</evidence>
<evidence type="ECO:0000256" key="7">
    <source>
        <dbReference type="ARBA" id="ARBA00034247"/>
    </source>
</evidence>
<evidence type="ECO:0000256" key="8">
    <source>
        <dbReference type="SAM" id="Phobius"/>
    </source>
</evidence>
<keyword evidence="6 8" id="KW-0472">Membrane</keyword>
<reference evidence="10" key="1">
    <citation type="submission" date="2022-10" db="EMBL/GenBank/DDBJ databases">
        <title>Chitiniphilus purpureus sp. nov., a novel chitin-degrading bacterium isolated from crawfish pond sediment.</title>
        <authorList>
            <person name="Li K."/>
        </authorList>
    </citation>
    <scope>NUCLEOTIDE SEQUENCE</scope>
    <source>
        <strain evidence="10">CD1</strain>
    </source>
</reference>
<dbReference type="InterPro" id="IPR007895">
    <property type="entry name" value="MASE1"/>
</dbReference>
<proteinExistence type="predicted"/>
<organism evidence="10 11">
    <name type="scientific">Chitiniphilus purpureus</name>
    <dbReference type="NCBI Taxonomy" id="2981137"/>
    <lineage>
        <taxon>Bacteria</taxon>
        <taxon>Pseudomonadati</taxon>
        <taxon>Pseudomonadota</taxon>
        <taxon>Betaproteobacteria</taxon>
        <taxon>Neisseriales</taxon>
        <taxon>Chitinibacteraceae</taxon>
        <taxon>Chitiniphilus</taxon>
    </lineage>
</organism>
<evidence type="ECO:0000313" key="11">
    <source>
        <dbReference type="Proteomes" id="UP001061302"/>
    </source>
</evidence>
<dbReference type="SMART" id="SM00267">
    <property type="entry name" value="GGDEF"/>
    <property type="match status" value="1"/>
</dbReference>
<keyword evidence="4 8" id="KW-0812">Transmembrane</keyword>
<dbReference type="EMBL" id="CP106753">
    <property type="protein sequence ID" value="UXY16235.1"/>
    <property type="molecule type" value="Genomic_DNA"/>
</dbReference>
<dbReference type="Pfam" id="PF05231">
    <property type="entry name" value="MASE1"/>
    <property type="match status" value="1"/>
</dbReference>
<dbReference type="Pfam" id="PF00990">
    <property type="entry name" value="GGDEF"/>
    <property type="match status" value="1"/>
</dbReference>
<protein>
    <recommendedName>
        <fullName evidence="2">diguanylate cyclase</fullName>
        <ecNumber evidence="2">2.7.7.65</ecNumber>
    </recommendedName>
</protein>